<dbReference type="InterPro" id="IPR016154">
    <property type="entry name" value="Heat_shock_Hsp33_C"/>
</dbReference>
<sequence>MDRLIRGVSNNARFVLVDTKEIVQEALNIHKTSPTATAAFGRLLTAGAIMSATLKGEDILTLRTTTDGILGNMVVTADSNGVKGYLSNPGADLPPLPNGQPDVAGIVGKGTLNVIKDMGLKEPYIGVSKIESGEIAYDIAYYYYTSEQTPTVIALGVELADENTVRSAGGYMVQLLPGAEDWFITALEEKIAAIRNVTELFKGGMSLERILKLLYEDMTDENYERLVEDYQILEEKELKYHCNCNKDKFYRGIVALGKDEINDILKEQNEIEVACHFCGKTYKFTKEDLKEVL</sequence>
<dbReference type="EMBL" id="FUWX01000017">
    <property type="protein sequence ID" value="SJZ97427.1"/>
    <property type="molecule type" value="Genomic_DNA"/>
</dbReference>
<keyword evidence="8" id="KW-1185">Reference proteome</keyword>
<feature type="disulfide bond" description="Redox-active" evidence="6">
    <location>
        <begin position="275"/>
        <end position="278"/>
    </location>
</feature>
<keyword evidence="3 6" id="KW-1015">Disulfide bond</keyword>
<evidence type="ECO:0000256" key="2">
    <source>
        <dbReference type="ARBA" id="ARBA00022833"/>
    </source>
</evidence>
<evidence type="ECO:0000256" key="5">
    <source>
        <dbReference type="ARBA" id="ARBA00023284"/>
    </source>
</evidence>
<dbReference type="InterPro" id="IPR000397">
    <property type="entry name" value="Heat_shock_Hsp33"/>
</dbReference>
<keyword evidence="1 6" id="KW-0963">Cytoplasm</keyword>
<keyword evidence="5 6" id="KW-0676">Redox-active center</keyword>
<keyword evidence="4 6" id="KW-0143">Chaperone</keyword>
<dbReference type="CDD" id="cd00498">
    <property type="entry name" value="Hsp33"/>
    <property type="match status" value="1"/>
</dbReference>
<dbReference type="InterPro" id="IPR016153">
    <property type="entry name" value="Heat_shock_Hsp33_N"/>
</dbReference>
<dbReference type="GO" id="GO:0042026">
    <property type="term" value="P:protein refolding"/>
    <property type="evidence" value="ECO:0007669"/>
    <property type="project" value="TreeGrafter"/>
</dbReference>
<protein>
    <recommendedName>
        <fullName evidence="6">33 kDa chaperonin</fullName>
    </recommendedName>
    <alternativeName>
        <fullName evidence="6">Heat shock protein 33 homolog</fullName>
        <shortName evidence="6">HSP33</shortName>
    </alternativeName>
</protein>
<keyword evidence="2 6" id="KW-0862">Zinc</keyword>
<dbReference type="GO" id="GO:0005737">
    <property type="term" value="C:cytoplasm"/>
    <property type="evidence" value="ECO:0007669"/>
    <property type="project" value="UniProtKB-SubCell"/>
</dbReference>
<dbReference type="PIRSF" id="PIRSF005261">
    <property type="entry name" value="Heat_shock_Hsp33"/>
    <property type="match status" value="1"/>
</dbReference>
<gene>
    <name evidence="6" type="primary">hslO</name>
    <name evidence="7" type="ORF">SAMN02745174_02136</name>
</gene>
<evidence type="ECO:0000256" key="6">
    <source>
        <dbReference type="HAMAP-Rule" id="MF_00117"/>
    </source>
</evidence>
<comment type="function">
    <text evidence="6">Redox regulated molecular chaperone. Protects both thermally unfolding and oxidatively damaged proteins from irreversible aggregation. Plays an important role in the bacterial defense system toward oxidative stress.</text>
</comment>
<dbReference type="Gene3D" id="3.90.1280.10">
    <property type="entry name" value="HSP33 redox switch-like"/>
    <property type="match status" value="1"/>
</dbReference>
<organism evidence="7 8">
    <name type="scientific">Cetobacterium ceti</name>
    <dbReference type="NCBI Taxonomy" id="180163"/>
    <lineage>
        <taxon>Bacteria</taxon>
        <taxon>Fusobacteriati</taxon>
        <taxon>Fusobacteriota</taxon>
        <taxon>Fusobacteriia</taxon>
        <taxon>Fusobacteriales</taxon>
        <taxon>Fusobacteriaceae</taxon>
        <taxon>Cetobacterium</taxon>
    </lineage>
</organism>
<dbReference type="AlphaFoldDB" id="A0A1T4Q1L1"/>
<dbReference type="Gene3D" id="3.55.30.10">
    <property type="entry name" value="Hsp33 domain"/>
    <property type="match status" value="1"/>
</dbReference>
<evidence type="ECO:0000256" key="3">
    <source>
        <dbReference type="ARBA" id="ARBA00023157"/>
    </source>
</evidence>
<dbReference type="SUPFAM" id="SSF118352">
    <property type="entry name" value="HSP33 redox switch-like"/>
    <property type="match status" value="1"/>
</dbReference>
<dbReference type="Pfam" id="PF01430">
    <property type="entry name" value="HSP33"/>
    <property type="match status" value="1"/>
</dbReference>
<dbReference type="PANTHER" id="PTHR30111:SF1">
    <property type="entry name" value="33 KDA CHAPERONIN"/>
    <property type="match status" value="1"/>
</dbReference>
<dbReference type="RefSeq" id="WP_078694584.1">
    <property type="nucleotide sequence ID" value="NZ_FUWX01000017.1"/>
</dbReference>
<dbReference type="Proteomes" id="UP000191153">
    <property type="component" value="Unassembled WGS sequence"/>
</dbReference>
<comment type="PTM">
    <text evidence="6">Under oxidizing conditions two disulfide bonds are formed involving the reactive cysteines. Under reducing conditions zinc is bound to the reactive cysteines and the protein is inactive.</text>
</comment>
<feature type="disulfide bond" description="Redox-active" evidence="6">
    <location>
        <begin position="242"/>
        <end position="244"/>
    </location>
</feature>
<dbReference type="NCBIfam" id="NF001033">
    <property type="entry name" value="PRK00114.1"/>
    <property type="match status" value="1"/>
</dbReference>
<name>A0A1T4Q1L1_9FUSO</name>
<evidence type="ECO:0000256" key="1">
    <source>
        <dbReference type="ARBA" id="ARBA00022490"/>
    </source>
</evidence>
<evidence type="ECO:0000256" key="4">
    <source>
        <dbReference type="ARBA" id="ARBA00023186"/>
    </source>
</evidence>
<dbReference type="GO" id="GO:0051082">
    <property type="term" value="F:unfolded protein binding"/>
    <property type="evidence" value="ECO:0007669"/>
    <property type="project" value="UniProtKB-UniRule"/>
</dbReference>
<accession>A0A1T4Q1L1</accession>
<dbReference type="PANTHER" id="PTHR30111">
    <property type="entry name" value="33 KDA CHAPERONIN"/>
    <property type="match status" value="1"/>
</dbReference>
<evidence type="ECO:0000313" key="8">
    <source>
        <dbReference type="Proteomes" id="UP000191153"/>
    </source>
</evidence>
<comment type="similarity">
    <text evidence="6">Belongs to the HSP33 family.</text>
</comment>
<evidence type="ECO:0000313" key="7">
    <source>
        <dbReference type="EMBL" id="SJZ97427.1"/>
    </source>
</evidence>
<dbReference type="SUPFAM" id="SSF64397">
    <property type="entry name" value="Hsp33 domain"/>
    <property type="match status" value="1"/>
</dbReference>
<proteinExistence type="inferred from homology"/>
<reference evidence="7 8" key="1">
    <citation type="submission" date="2017-02" db="EMBL/GenBank/DDBJ databases">
        <authorList>
            <person name="Peterson S.W."/>
        </authorList>
    </citation>
    <scope>NUCLEOTIDE SEQUENCE [LARGE SCALE GENOMIC DNA]</scope>
    <source>
        <strain evidence="7 8">ATCC 700028</strain>
    </source>
</reference>
<dbReference type="STRING" id="180163.SAMN02745174_02136"/>
<dbReference type="GO" id="GO:0044183">
    <property type="term" value="F:protein folding chaperone"/>
    <property type="evidence" value="ECO:0007669"/>
    <property type="project" value="TreeGrafter"/>
</dbReference>
<dbReference type="HAMAP" id="MF_00117">
    <property type="entry name" value="HslO"/>
    <property type="match status" value="1"/>
</dbReference>
<comment type="subcellular location">
    <subcellularLocation>
        <location evidence="6">Cytoplasm</location>
    </subcellularLocation>
</comment>
<dbReference type="OrthoDB" id="9776534at2"/>